<dbReference type="PROSITE" id="PS50043">
    <property type="entry name" value="HTH_LUXR_2"/>
    <property type="match status" value="1"/>
</dbReference>
<dbReference type="Gene3D" id="3.40.50.2300">
    <property type="match status" value="1"/>
</dbReference>
<sequence length="214" mass="25078">MITKIFIYEEQQLFSETLQFFINSQQELEVVGTSNDDEFLMEFLRVNEADVILFGTSKMNTKPYFLLDELRREFEHLKIIVLNDGLEIKEVRKLFKNGVNGFVEKNSHNSELLKCITSVVEGNIYVDTAIRERLFSDFFETGNHKPNQNIYQELTSREIDVLKLICEGYNSKEIAEELFISINTVETHRKKIIQKFNVKNSIGIVRYAMQNNMI</sequence>
<dbReference type="GO" id="GO:0003677">
    <property type="term" value="F:DNA binding"/>
    <property type="evidence" value="ECO:0007669"/>
    <property type="project" value="UniProtKB-KW"/>
</dbReference>
<dbReference type="SMART" id="SM00421">
    <property type="entry name" value="HTH_LUXR"/>
    <property type="match status" value="1"/>
</dbReference>
<dbReference type="InterPro" id="IPR000792">
    <property type="entry name" value="Tscrpt_reg_LuxR_C"/>
</dbReference>
<dbReference type="PRINTS" id="PR00038">
    <property type="entry name" value="HTHLUXR"/>
</dbReference>
<dbReference type="Pfam" id="PF00072">
    <property type="entry name" value="Response_reg"/>
    <property type="match status" value="1"/>
</dbReference>
<dbReference type="Pfam" id="PF00196">
    <property type="entry name" value="GerE"/>
    <property type="match status" value="1"/>
</dbReference>
<proteinExistence type="predicted"/>
<dbReference type="PANTHER" id="PTHR43214">
    <property type="entry name" value="TWO-COMPONENT RESPONSE REGULATOR"/>
    <property type="match status" value="1"/>
</dbReference>
<evidence type="ECO:0000259" key="3">
    <source>
        <dbReference type="PROSITE" id="PS50043"/>
    </source>
</evidence>
<accession>A0ABQ2NNU8</accession>
<comment type="caution">
    <text evidence="2">Lacks conserved residue(s) required for the propagation of feature annotation.</text>
</comment>
<dbReference type="SUPFAM" id="SSF52172">
    <property type="entry name" value="CheY-like"/>
    <property type="match status" value="1"/>
</dbReference>
<evidence type="ECO:0000313" key="5">
    <source>
        <dbReference type="EMBL" id="GGP05898.1"/>
    </source>
</evidence>
<dbReference type="InterPro" id="IPR039420">
    <property type="entry name" value="WalR-like"/>
</dbReference>
<dbReference type="InterPro" id="IPR011006">
    <property type="entry name" value="CheY-like_superfamily"/>
</dbReference>
<keyword evidence="1 5" id="KW-0238">DNA-binding</keyword>
<dbReference type="PANTHER" id="PTHR43214:SF43">
    <property type="entry name" value="TWO-COMPONENT RESPONSE REGULATOR"/>
    <property type="match status" value="1"/>
</dbReference>
<dbReference type="SUPFAM" id="SSF46894">
    <property type="entry name" value="C-terminal effector domain of the bipartite response regulators"/>
    <property type="match status" value="1"/>
</dbReference>
<reference evidence="6" key="1">
    <citation type="journal article" date="2019" name="Int. J. Syst. Evol. Microbiol.">
        <title>The Global Catalogue of Microorganisms (GCM) 10K type strain sequencing project: providing services to taxonomists for standard genome sequencing and annotation.</title>
        <authorList>
            <consortium name="The Broad Institute Genomics Platform"/>
            <consortium name="The Broad Institute Genome Sequencing Center for Infectious Disease"/>
            <person name="Wu L."/>
            <person name="Ma J."/>
        </authorList>
    </citation>
    <scope>NUCLEOTIDE SEQUENCE [LARGE SCALE GENOMIC DNA]</scope>
    <source>
        <strain evidence="6">CGMCC 1.7656</strain>
    </source>
</reference>
<dbReference type="RefSeq" id="WP_188618371.1">
    <property type="nucleotide sequence ID" value="NZ_BMLV01000006.1"/>
</dbReference>
<feature type="domain" description="HTH luxR-type" evidence="3">
    <location>
        <begin position="147"/>
        <end position="212"/>
    </location>
</feature>
<dbReference type="EMBL" id="BMLV01000006">
    <property type="protein sequence ID" value="GGP05898.1"/>
    <property type="molecule type" value="Genomic_DNA"/>
</dbReference>
<feature type="domain" description="Response regulatory" evidence="4">
    <location>
        <begin position="4"/>
        <end position="120"/>
    </location>
</feature>
<gene>
    <name evidence="5" type="ORF">GCM10010992_23950</name>
</gene>
<keyword evidence="6" id="KW-1185">Reference proteome</keyword>
<dbReference type="InterPro" id="IPR016032">
    <property type="entry name" value="Sig_transdc_resp-reg_C-effctor"/>
</dbReference>
<dbReference type="Proteomes" id="UP000620064">
    <property type="component" value="Unassembled WGS sequence"/>
</dbReference>
<organism evidence="5 6">
    <name type="scientific">Cloacibacterium rupense</name>
    <dbReference type="NCBI Taxonomy" id="517423"/>
    <lineage>
        <taxon>Bacteria</taxon>
        <taxon>Pseudomonadati</taxon>
        <taxon>Bacteroidota</taxon>
        <taxon>Flavobacteriia</taxon>
        <taxon>Flavobacteriales</taxon>
        <taxon>Weeksellaceae</taxon>
    </lineage>
</organism>
<dbReference type="InterPro" id="IPR001789">
    <property type="entry name" value="Sig_transdc_resp-reg_receiver"/>
</dbReference>
<evidence type="ECO:0000256" key="2">
    <source>
        <dbReference type="PROSITE-ProRule" id="PRU00169"/>
    </source>
</evidence>
<comment type="caution">
    <text evidence="5">The sequence shown here is derived from an EMBL/GenBank/DDBJ whole genome shotgun (WGS) entry which is preliminary data.</text>
</comment>
<evidence type="ECO:0000256" key="1">
    <source>
        <dbReference type="ARBA" id="ARBA00023125"/>
    </source>
</evidence>
<dbReference type="PROSITE" id="PS50110">
    <property type="entry name" value="RESPONSE_REGULATORY"/>
    <property type="match status" value="1"/>
</dbReference>
<name>A0ABQ2NNU8_9FLAO</name>
<evidence type="ECO:0000259" key="4">
    <source>
        <dbReference type="PROSITE" id="PS50110"/>
    </source>
</evidence>
<dbReference type="CDD" id="cd06170">
    <property type="entry name" value="LuxR_C_like"/>
    <property type="match status" value="1"/>
</dbReference>
<protein>
    <submittedName>
        <fullName evidence="5">DNA-binding response regulator</fullName>
    </submittedName>
</protein>
<evidence type="ECO:0000313" key="6">
    <source>
        <dbReference type="Proteomes" id="UP000620064"/>
    </source>
</evidence>